<keyword evidence="1" id="KW-1133">Transmembrane helix</keyword>
<dbReference type="EMBL" id="JARK01000218">
    <property type="protein sequence ID" value="EYC40344.1"/>
    <property type="molecule type" value="Genomic_DNA"/>
</dbReference>
<evidence type="ECO:0000256" key="1">
    <source>
        <dbReference type="SAM" id="Phobius"/>
    </source>
</evidence>
<keyword evidence="2" id="KW-0732">Signal</keyword>
<evidence type="ECO:0000313" key="4">
    <source>
        <dbReference type="Proteomes" id="UP000024635"/>
    </source>
</evidence>
<evidence type="ECO:0000256" key="2">
    <source>
        <dbReference type="SAM" id="SignalP"/>
    </source>
</evidence>
<accession>A0A016WKI1</accession>
<keyword evidence="4" id="KW-1185">Reference proteome</keyword>
<dbReference type="OrthoDB" id="5871660at2759"/>
<feature type="chain" id="PRO_5001494800" evidence="2">
    <location>
        <begin position="22"/>
        <end position="122"/>
    </location>
</feature>
<gene>
    <name evidence="3" type="primary">Acey_s0618.g704</name>
    <name evidence="3" type="ORF">Y032_0618g704</name>
</gene>
<proteinExistence type="predicted"/>
<sequence length="122" mass="13988">MRSKWPLGLLVVLLLPAVGTGETYSKPKVGPWLQWMTLVPLFFNIITLCFMLLAILYIRETKKLSDAIVTSTRLLSRCAIRLKVGKTAKKSIREYARTDPDLCKLLLRKKKRHVSTEKEKSD</sequence>
<evidence type="ECO:0000313" key="3">
    <source>
        <dbReference type="EMBL" id="EYC40344.1"/>
    </source>
</evidence>
<protein>
    <submittedName>
        <fullName evidence="3">Uncharacterized protein</fullName>
    </submittedName>
</protein>
<keyword evidence="1" id="KW-0812">Transmembrane</keyword>
<comment type="caution">
    <text evidence="3">The sequence shown here is derived from an EMBL/GenBank/DDBJ whole genome shotgun (WGS) entry which is preliminary data.</text>
</comment>
<name>A0A016WKI1_9BILA</name>
<feature type="signal peptide" evidence="2">
    <location>
        <begin position="1"/>
        <end position="21"/>
    </location>
</feature>
<dbReference type="AlphaFoldDB" id="A0A016WKI1"/>
<keyword evidence="1" id="KW-0472">Membrane</keyword>
<feature type="transmembrane region" description="Helical" evidence="1">
    <location>
        <begin position="35"/>
        <end position="58"/>
    </location>
</feature>
<organism evidence="3 4">
    <name type="scientific">Ancylostoma ceylanicum</name>
    <dbReference type="NCBI Taxonomy" id="53326"/>
    <lineage>
        <taxon>Eukaryota</taxon>
        <taxon>Metazoa</taxon>
        <taxon>Ecdysozoa</taxon>
        <taxon>Nematoda</taxon>
        <taxon>Chromadorea</taxon>
        <taxon>Rhabditida</taxon>
        <taxon>Rhabditina</taxon>
        <taxon>Rhabditomorpha</taxon>
        <taxon>Strongyloidea</taxon>
        <taxon>Ancylostomatidae</taxon>
        <taxon>Ancylostomatinae</taxon>
        <taxon>Ancylostoma</taxon>
    </lineage>
</organism>
<reference evidence="4" key="1">
    <citation type="journal article" date="2015" name="Nat. Genet.">
        <title>The genome and transcriptome of the zoonotic hookworm Ancylostoma ceylanicum identify infection-specific gene families.</title>
        <authorList>
            <person name="Schwarz E.M."/>
            <person name="Hu Y."/>
            <person name="Antoshechkin I."/>
            <person name="Miller M.M."/>
            <person name="Sternberg P.W."/>
            <person name="Aroian R.V."/>
        </authorList>
    </citation>
    <scope>NUCLEOTIDE SEQUENCE</scope>
    <source>
        <strain evidence="4">HY135</strain>
    </source>
</reference>
<dbReference type="Proteomes" id="UP000024635">
    <property type="component" value="Unassembled WGS sequence"/>
</dbReference>